<organism evidence="1 2">
    <name type="scientific">Paractinoplanes tereljensis</name>
    <dbReference type="NCBI Taxonomy" id="571912"/>
    <lineage>
        <taxon>Bacteria</taxon>
        <taxon>Bacillati</taxon>
        <taxon>Actinomycetota</taxon>
        <taxon>Actinomycetes</taxon>
        <taxon>Micromonosporales</taxon>
        <taxon>Micromonosporaceae</taxon>
        <taxon>Paractinoplanes</taxon>
    </lineage>
</organism>
<evidence type="ECO:0000313" key="1">
    <source>
        <dbReference type="EMBL" id="GIF25750.1"/>
    </source>
</evidence>
<comment type="caution">
    <text evidence="1">The sequence shown here is derived from an EMBL/GenBank/DDBJ whole genome shotgun (WGS) entry which is preliminary data.</text>
</comment>
<dbReference type="EMBL" id="BOMY01000053">
    <property type="protein sequence ID" value="GIF25750.1"/>
    <property type="molecule type" value="Genomic_DNA"/>
</dbReference>
<name>A0A919NV46_9ACTN</name>
<sequence>MEFVREVDTFTARHFDDLDAGRVRALRISEFVAPDVAGYLADRLTQHPSLSVYRNTSELMRVGESHYETHDEDSHTNTQALEEYLSRAETLVTEIRAACQPHPSPMDLLWRLLDESMGLRRAEIAGRPMFAGVVRVFPEGSELLPHNDVFARDAPGVAAASGITAQFAANIYLQVPDDGGTLQLWGLRPSEQELVALQAPGSVYGADRALLPAPDVEVAIRPGDLVVIDATRLHAVTPQRHGRRVGMSCFLGRRAGHPLICWS</sequence>
<dbReference type="RefSeq" id="WP_203813555.1">
    <property type="nucleotide sequence ID" value="NZ_BOMY01000053.1"/>
</dbReference>
<dbReference type="Gene3D" id="2.60.120.620">
    <property type="entry name" value="q2cbj1_9rhob like domain"/>
    <property type="match status" value="1"/>
</dbReference>
<gene>
    <name evidence="1" type="ORF">Ate02nite_84800</name>
</gene>
<dbReference type="Proteomes" id="UP000623608">
    <property type="component" value="Unassembled WGS sequence"/>
</dbReference>
<evidence type="ECO:0000313" key="2">
    <source>
        <dbReference type="Proteomes" id="UP000623608"/>
    </source>
</evidence>
<keyword evidence="2" id="KW-1185">Reference proteome</keyword>
<dbReference type="AlphaFoldDB" id="A0A919NV46"/>
<protein>
    <recommendedName>
        <fullName evidence="3">Fe2OG dioxygenase domain-containing protein</fullName>
    </recommendedName>
</protein>
<reference evidence="1" key="1">
    <citation type="submission" date="2021-01" db="EMBL/GenBank/DDBJ databases">
        <title>Whole genome shotgun sequence of Actinoplanes tereljensis NBRC 105297.</title>
        <authorList>
            <person name="Komaki H."/>
            <person name="Tamura T."/>
        </authorList>
    </citation>
    <scope>NUCLEOTIDE SEQUENCE</scope>
    <source>
        <strain evidence="1">NBRC 105297</strain>
    </source>
</reference>
<evidence type="ECO:0008006" key="3">
    <source>
        <dbReference type="Google" id="ProtNLM"/>
    </source>
</evidence>
<proteinExistence type="predicted"/>
<accession>A0A919NV46</accession>